<dbReference type="AlphaFoldDB" id="A0A1T5A0T6"/>
<evidence type="ECO:0000313" key="3">
    <source>
        <dbReference type="Proteomes" id="UP000243406"/>
    </source>
</evidence>
<feature type="domain" description="IrrE N-terminal-like" evidence="1">
    <location>
        <begin position="12"/>
        <end position="138"/>
    </location>
</feature>
<protein>
    <recommendedName>
        <fullName evidence="1">IrrE N-terminal-like domain-containing protein</fullName>
    </recommendedName>
</protein>
<gene>
    <name evidence="2" type="ORF">SAMN02745120_0637</name>
</gene>
<dbReference type="OrthoDB" id="1707128at2"/>
<accession>A0A1T5A0T6</accession>
<sequence>MGQLEKLYQLIEEENIKLEILDSLPNHIDGMYLKSESSYPIIVINKKLENDSMKFKIVLAEELGHHFTSVGDSRVMFNSYTRRLQLDKSEITALKWATEFLLPIDRLKEAFLKMHNRQIDGVTQELEVPHEFLLARLKFLSHKFDYIDLDDKKAILLTTLPNICTIEKLSE</sequence>
<organism evidence="2 3">
    <name type="scientific">Acetoanaerobium noterae</name>
    <dbReference type="NCBI Taxonomy" id="745369"/>
    <lineage>
        <taxon>Bacteria</taxon>
        <taxon>Bacillati</taxon>
        <taxon>Bacillota</taxon>
        <taxon>Clostridia</taxon>
        <taxon>Peptostreptococcales</taxon>
        <taxon>Filifactoraceae</taxon>
        <taxon>Acetoanaerobium</taxon>
    </lineage>
</organism>
<dbReference type="EMBL" id="FUYN01000001">
    <property type="protein sequence ID" value="SKB28654.1"/>
    <property type="molecule type" value="Genomic_DNA"/>
</dbReference>
<name>A0A1T5A0T6_9FIRM</name>
<evidence type="ECO:0000313" key="2">
    <source>
        <dbReference type="EMBL" id="SKB28654.1"/>
    </source>
</evidence>
<keyword evidence="3" id="KW-1185">Reference proteome</keyword>
<dbReference type="RefSeq" id="WP_079588595.1">
    <property type="nucleotide sequence ID" value="NZ_FUYN01000001.1"/>
</dbReference>
<dbReference type="Pfam" id="PF06114">
    <property type="entry name" value="Peptidase_M78"/>
    <property type="match status" value="1"/>
</dbReference>
<evidence type="ECO:0000259" key="1">
    <source>
        <dbReference type="Pfam" id="PF06114"/>
    </source>
</evidence>
<dbReference type="Proteomes" id="UP000243406">
    <property type="component" value="Unassembled WGS sequence"/>
</dbReference>
<proteinExistence type="predicted"/>
<dbReference type="InterPro" id="IPR010359">
    <property type="entry name" value="IrrE_HExxH"/>
</dbReference>
<reference evidence="3" key="1">
    <citation type="submission" date="2017-02" db="EMBL/GenBank/DDBJ databases">
        <authorList>
            <person name="Varghese N."/>
            <person name="Submissions S."/>
        </authorList>
    </citation>
    <scope>NUCLEOTIDE SEQUENCE [LARGE SCALE GENOMIC DNA]</scope>
    <source>
        <strain evidence="3">ATCC 35199</strain>
    </source>
</reference>